<comment type="similarity">
    <text evidence="1 6">Belongs to the peptidase S14 family.</text>
</comment>
<dbReference type="PANTHER" id="PTHR10381">
    <property type="entry name" value="ATP-DEPENDENT CLP PROTEASE PROTEOLYTIC SUBUNIT"/>
    <property type="match status" value="1"/>
</dbReference>
<dbReference type="InterPro" id="IPR023562">
    <property type="entry name" value="ClpP/TepA"/>
</dbReference>
<feature type="compositionally biased region" description="Basic and acidic residues" evidence="7">
    <location>
        <begin position="259"/>
        <end position="277"/>
    </location>
</feature>
<evidence type="ECO:0000256" key="4">
    <source>
        <dbReference type="ARBA" id="ARBA00022801"/>
    </source>
</evidence>
<gene>
    <name evidence="8" type="ORF">PS2015_1932</name>
</gene>
<name>A0A0S2KF48_9GAMM</name>
<dbReference type="InterPro" id="IPR001907">
    <property type="entry name" value="ClpP"/>
</dbReference>
<dbReference type="OrthoDB" id="9806592at2"/>
<evidence type="ECO:0000313" key="9">
    <source>
        <dbReference type="Proteomes" id="UP000065641"/>
    </source>
</evidence>
<dbReference type="GO" id="GO:0051117">
    <property type="term" value="F:ATPase binding"/>
    <property type="evidence" value="ECO:0007669"/>
    <property type="project" value="TreeGrafter"/>
</dbReference>
<evidence type="ECO:0000256" key="7">
    <source>
        <dbReference type="SAM" id="MobiDB-lite"/>
    </source>
</evidence>
<dbReference type="NCBIfam" id="NF045542">
    <property type="entry name" value="Clp_rel_HeadMat"/>
    <property type="match status" value="1"/>
</dbReference>
<protein>
    <recommendedName>
        <fullName evidence="6">ATP-dependent Clp protease proteolytic subunit</fullName>
    </recommendedName>
</protein>
<dbReference type="GO" id="GO:0004176">
    <property type="term" value="F:ATP-dependent peptidase activity"/>
    <property type="evidence" value="ECO:0007669"/>
    <property type="project" value="InterPro"/>
</dbReference>
<dbReference type="RefSeq" id="WP_082628081.1">
    <property type="nucleotide sequence ID" value="NZ_CP013189.1"/>
</dbReference>
<dbReference type="Gene3D" id="3.90.226.10">
    <property type="entry name" value="2-enoyl-CoA Hydratase, Chain A, domain 1"/>
    <property type="match status" value="1"/>
</dbReference>
<dbReference type="PATRIC" id="fig|1249552.3.peg.1940"/>
<dbReference type="STRING" id="1249552.PS2015_1932"/>
<dbReference type="SUPFAM" id="SSF52096">
    <property type="entry name" value="ClpP/crotonase"/>
    <property type="match status" value="1"/>
</dbReference>
<dbReference type="PANTHER" id="PTHR10381:SF70">
    <property type="entry name" value="ATP-DEPENDENT CLP PROTEASE PROTEOLYTIC SUBUNIT"/>
    <property type="match status" value="1"/>
</dbReference>
<keyword evidence="2" id="KW-0963">Cytoplasm</keyword>
<dbReference type="GO" id="GO:0006515">
    <property type="term" value="P:protein quality control for misfolded or incompletely synthesized proteins"/>
    <property type="evidence" value="ECO:0007669"/>
    <property type="project" value="TreeGrafter"/>
</dbReference>
<dbReference type="Pfam" id="PF25209">
    <property type="entry name" value="Phage_capsid_4"/>
    <property type="match status" value="1"/>
</dbReference>
<keyword evidence="4" id="KW-0378">Hydrolase</keyword>
<keyword evidence="5" id="KW-0720">Serine protease</keyword>
<keyword evidence="3 8" id="KW-0645">Protease</keyword>
<evidence type="ECO:0000256" key="1">
    <source>
        <dbReference type="ARBA" id="ARBA00007039"/>
    </source>
</evidence>
<dbReference type="GO" id="GO:0009368">
    <property type="term" value="C:endopeptidase Clp complex"/>
    <property type="evidence" value="ECO:0007669"/>
    <property type="project" value="TreeGrafter"/>
</dbReference>
<evidence type="ECO:0000256" key="6">
    <source>
        <dbReference type="RuleBase" id="RU003567"/>
    </source>
</evidence>
<sequence length="697" mass="75533">MPRTTSKTSAADSKLMIGSDGKTLLIYGVIGDWWEGNDALTLAQEIDALIDANDELNVRIHSPGGYIMEGLVVYNRLKYAEKPVNIHIDGMAASMASVIAMAGGNGGKISMPENAWLMIHKPINGVFGNADDMRKMADTLDGFETDISNIYMQRFTGSREELAEMLTQETWINAQDALAYGLIDEIVEPVKAAASLALNLSDFENAPKAAIQLFGESTASTAKSMQGVTTMPNKAEEQAKNPAANGGADPINTAQNEPQSRKPAEPRESAAADKSDVTEAVNTALAARAQLNADIRALAQKVRLSDAETNAIVDKNLGSMELAREAILEVVADRDSKAQPSNFVTVNHDTSMLREDITKGLMAKAGLMDHKEGNDFTQMSLVEIARFCLQNAGVSVGGMNNNAIATKAMHTTSDFPNILADVANKSLRAGYDAYPRTFLPFSRRVSANDFKPINRAQLGEAPALEKVNENGEFKHGTMGDGKERYNLETYGKIISLTRKTIINDDLDAFTRVPQSFGDAAADLENSVVWGLIINNVKMSDNKALFHADHKNLGTGGVPSETTLSEARKMMRVQKALNGTRNLNLRAQYALVPAALETTFQKLLSAIMANDTDNVNVFTNSMELIVEPLLDYADPKAWYVAAAPNRIDTIEYAYLTGEEGVYIETQNGFEVDGVQIKAVLDFGAGVIDYRGLLKNAGQ</sequence>
<dbReference type="InterPro" id="IPR029045">
    <property type="entry name" value="ClpP/crotonase-like_dom_sf"/>
</dbReference>
<reference evidence="8 9" key="1">
    <citation type="submission" date="2015-11" db="EMBL/GenBank/DDBJ databases">
        <authorList>
            <person name="Zhang Y."/>
            <person name="Guo Z."/>
        </authorList>
    </citation>
    <scope>NUCLEOTIDE SEQUENCE [LARGE SCALE GENOMIC DNA]</scope>
    <source>
        <strain evidence="8 9">KCTC 32221</strain>
    </source>
</reference>
<accession>A0A0S2KF48</accession>
<keyword evidence="9" id="KW-1185">Reference proteome</keyword>
<evidence type="ECO:0000256" key="2">
    <source>
        <dbReference type="ARBA" id="ARBA00022490"/>
    </source>
</evidence>
<organism evidence="8 9">
    <name type="scientific">Pseudohongiella spirulinae</name>
    <dbReference type="NCBI Taxonomy" id="1249552"/>
    <lineage>
        <taxon>Bacteria</taxon>
        <taxon>Pseudomonadati</taxon>
        <taxon>Pseudomonadota</taxon>
        <taxon>Gammaproteobacteria</taxon>
        <taxon>Pseudomonadales</taxon>
        <taxon>Pseudohongiellaceae</taxon>
        <taxon>Pseudohongiella</taxon>
    </lineage>
</organism>
<dbReference type="NCBIfam" id="NF045540">
    <property type="entry name" value="scaf_prot_MCP1"/>
    <property type="match status" value="1"/>
</dbReference>
<dbReference type="CDD" id="cd07016">
    <property type="entry name" value="S14_ClpP_1"/>
    <property type="match status" value="1"/>
</dbReference>
<feature type="region of interest" description="Disordered" evidence="7">
    <location>
        <begin position="224"/>
        <end position="277"/>
    </location>
</feature>
<dbReference type="KEGG" id="pspi:PS2015_1932"/>
<dbReference type="Proteomes" id="UP000065641">
    <property type="component" value="Chromosome"/>
</dbReference>
<proteinExistence type="inferred from homology"/>
<dbReference type="PRINTS" id="PR00127">
    <property type="entry name" value="CLPPROTEASEP"/>
</dbReference>
<dbReference type="AlphaFoldDB" id="A0A0S2KF48"/>
<evidence type="ECO:0000256" key="3">
    <source>
        <dbReference type="ARBA" id="ARBA00022670"/>
    </source>
</evidence>
<dbReference type="Pfam" id="PF00574">
    <property type="entry name" value="CLP_protease"/>
    <property type="match status" value="1"/>
</dbReference>
<evidence type="ECO:0000313" key="8">
    <source>
        <dbReference type="EMBL" id="ALO46578.1"/>
    </source>
</evidence>
<dbReference type="EMBL" id="CP013189">
    <property type="protein sequence ID" value="ALO46578.1"/>
    <property type="molecule type" value="Genomic_DNA"/>
</dbReference>
<dbReference type="GO" id="GO:0004252">
    <property type="term" value="F:serine-type endopeptidase activity"/>
    <property type="evidence" value="ECO:0007669"/>
    <property type="project" value="InterPro"/>
</dbReference>
<evidence type="ECO:0000256" key="5">
    <source>
        <dbReference type="ARBA" id="ARBA00022825"/>
    </source>
</evidence>